<dbReference type="InParanoid" id="B4N6Q6"/>
<feature type="transmembrane region" description="Helical" evidence="1">
    <location>
        <begin position="71"/>
        <end position="95"/>
    </location>
</feature>
<dbReference type="OrthoDB" id="7856341at2759"/>
<keyword evidence="1" id="KW-0812">Transmembrane</keyword>
<gene>
    <name evidence="2" type="primary">Dwil\GK12361</name>
    <name evidence="2" type="ORF">Dwil_GK12361</name>
</gene>
<reference evidence="2 3" key="1">
    <citation type="journal article" date="2007" name="Nature">
        <title>Evolution of genes and genomes on the Drosophila phylogeny.</title>
        <authorList>
            <consortium name="Drosophila 12 Genomes Consortium"/>
            <person name="Clark A.G."/>
            <person name="Eisen M.B."/>
            <person name="Smith D.R."/>
            <person name="Bergman C.M."/>
            <person name="Oliver B."/>
            <person name="Markow T.A."/>
            <person name="Kaufman T.C."/>
            <person name="Kellis M."/>
            <person name="Gelbart W."/>
            <person name="Iyer V.N."/>
            <person name="Pollard D.A."/>
            <person name="Sackton T.B."/>
            <person name="Larracuente A.M."/>
            <person name="Singh N.D."/>
            <person name="Abad J.P."/>
            <person name="Abt D.N."/>
            <person name="Adryan B."/>
            <person name="Aguade M."/>
            <person name="Akashi H."/>
            <person name="Anderson W.W."/>
            <person name="Aquadro C.F."/>
            <person name="Ardell D.H."/>
            <person name="Arguello R."/>
            <person name="Artieri C.G."/>
            <person name="Barbash D.A."/>
            <person name="Barker D."/>
            <person name="Barsanti P."/>
            <person name="Batterham P."/>
            <person name="Batzoglou S."/>
            <person name="Begun D."/>
            <person name="Bhutkar A."/>
            <person name="Blanco E."/>
            <person name="Bosak S.A."/>
            <person name="Bradley R.K."/>
            <person name="Brand A.D."/>
            <person name="Brent M.R."/>
            <person name="Brooks A.N."/>
            <person name="Brown R.H."/>
            <person name="Butlin R.K."/>
            <person name="Caggese C."/>
            <person name="Calvi B.R."/>
            <person name="Bernardo de Carvalho A."/>
            <person name="Caspi A."/>
            <person name="Castrezana S."/>
            <person name="Celniker S.E."/>
            <person name="Chang J.L."/>
            <person name="Chapple C."/>
            <person name="Chatterji S."/>
            <person name="Chinwalla A."/>
            <person name="Civetta A."/>
            <person name="Clifton S.W."/>
            <person name="Comeron J.M."/>
            <person name="Costello J.C."/>
            <person name="Coyne J.A."/>
            <person name="Daub J."/>
            <person name="David R.G."/>
            <person name="Delcher A.L."/>
            <person name="Delehaunty K."/>
            <person name="Do C.B."/>
            <person name="Ebling H."/>
            <person name="Edwards K."/>
            <person name="Eickbush T."/>
            <person name="Evans J.D."/>
            <person name="Filipski A."/>
            <person name="Findeiss S."/>
            <person name="Freyhult E."/>
            <person name="Fulton L."/>
            <person name="Fulton R."/>
            <person name="Garcia A.C."/>
            <person name="Gardiner A."/>
            <person name="Garfield D.A."/>
            <person name="Garvin B.E."/>
            <person name="Gibson G."/>
            <person name="Gilbert D."/>
            <person name="Gnerre S."/>
            <person name="Godfrey J."/>
            <person name="Good R."/>
            <person name="Gotea V."/>
            <person name="Gravely B."/>
            <person name="Greenberg A.J."/>
            <person name="Griffiths-Jones S."/>
            <person name="Gross S."/>
            <person name="Guigo R."/>
            <person name="Gustafson E.A."/>
            <person name="Haerty W."/>
            <person name="Hahn M.W."/>
            <person name="Halligan D.L."/>
            <person name="Halpern A.L."/>
            <person name="Halter G.M."/>
            <person name="Han M.V."/>
            <person name="Heger A."/>
            <person name="Hillier L."/>
            <person name="Hinrichs A.S."/>
            <person name="Holmes I."/>
            <person name="Hoskins R.A."/>
            <person name="Hubisz M.J."/>
            <person name="Hultmark D."/>
            <person name="Huntley M.A."/>
            <person name="Jaffe D.B."/>
            <person name="Jagadeeshan S."/>
            <person name="Jeck W.R."/>
            <person name="Johnson J."/>
            <person name="Jones C.D."/>
            <person name="Jordan W.C."/>
            <person name="Karpen G.H."/>
            <person name="Kataoka E."/>
            <person name="Keightley P.D."/>
            <person name="Kheradpour P."/>
            <person name="Kirkness E.F."/>
            <person name="Koerich L.B."/>
            <person name="Kristiansen K."/>
            <person name="Kudrna D."/>
            <person name="Kulathinal R.J."/>
            <person name="Kumar S."/>
            <person name="Kwok R."/>
            <person name="Lander E."/>
            <person name="Langley C.H."/>
            <person name="Lapoint R."/>
            <person name="Lazzaro B.P."/>
            <person name="Lee S.J."/>
            <person name="Levesque L."/>
            <person name="Li R."/>
            <person name="Lin C.F."/>
            <person name="Lin M.F."/>
            <person name="Lindblad-Toh K."/>
            <person name="Llopart A."/>
            <person name="Long M."/>
            <person name="Low L."/>
            <person name="Lozovsky E."/>
            <person name="Lu J."/>
            <person name="Luo M."/>
            <person name="Machado C.A."/>
            <person name="Makalowski W."/>
            <person name="Marzo M."/>
            <person name="Matsuda M."/>
            <person name="Matzkin L."/>
            <person name="McAllister B."/>
            <person name="McBride C.S."/>
            <person name="McKernan B."/>
            <person name="McKernan K."/>
            <person name="Mendez-Lago M."/>
            <person name="Minx P."/>
            <person name="Mollenhauer M.U."/>
            <person name="Montooth K."/>
            <person name="Mount S.M."/>
            <person name="Mu X."/>
            <person name="Myers E."/>
            <person name="Negre B."/>
            <person name="Newfeld S."/>
            <person name="Nielsen R."/>
            <person name="Noor M.A."/>
            <person name="O'Grady P."/>
            <person name="Pachter L."/>
            <person name="Papaceit M."/>
            <person name="Parisi M.J."/>
            <person name="Parisi M."/>
            <person name="Parts L."/>
            <person name="Pedersen J.S."/>
            <person name="Pesole G."/>
            <person name="Phillippy A.M."/>
            <person name="Ponting C.P."/>
            <person name="Pop M."/>
            <person name="Porcelli D."/>
            <person name="Powell J.R."/>
            <person name="Prohaska S."/>
            <person name="Pruitt K."/>
            <person name="Puig M."/>
            <person name="Quesneville H."/>
            <person name="Ram K.R."/>
            <person name="Rand D."/>
            <person name="Rasmussen M.D."/>
            <person name="Reed L.K."/>
            <person name="Reenan R."/>
            <person name="Reily A."/>
            <person name="Remington K.A."/>
            <person name="Rieger T.T."/>
            <person name="Ritchie M.G."/>
            <person name="Robin C."/>
            <person name="Rogers Y.H."/>
            <person name="Rohde C."/>
            <person name="Rozas J."/>
            <person name="Rubenfield M.J."/>
            <person name="Ruiz A."/>
            <person name="Russo S."/>
            <person name="Salzberg S.L."/>
            <person name="Sanchez-Gracia A."/>
            <person name="Saranga D.J."/>
            <person name="Sato H."/>
            <person name="Schaeffer S.W."/>
            <person name="Schatz M.C."/>
            <person name="Schlenke T."/>
            <person name="Schwartz R."/>
            <person name="Segarra C."/>
            <person name="Singh R.S."/>
            <person name="Sirot L."/>
            <person name="Sirota M."/>
            <person name="Sisneros N.B."/>
            <person name="Smith C.D."/>
            <person name="Smith T.F."/>
            <person name="Spieth J."/>
            <person name="Stage D.E."/>
            <person name="Stark A."/>
            <person name="Stephan W."/>
            <person name="Strausberg R.L."/>
            <person name="Strempel S."/>
            <person name="Sturgill D."/>
            <person name="Sutton G."/>
            <person name="Sutton G.G."/>
            <person name="Tao W."/>
            <person name="Teichmann S."/>
            <person name="Tobari Y.N."/>
            <person name="Tomimura Y."/>
            <person name="Tsolas J.M."/>
            <person name="Valente V.L."/>
            <person name="Venter E."/>
            <person name="Venter J.C."/>
            <person name="Vicario S."/>
            <person name="Vieira F.G."/>
            <person name="Vilella A.J."/>
            <person name="Villasante A."/>
            <person name="Walenz B."/>
            <person name="Wang J."/>
            <person name="Wasserman M."/>
            <person name="Watts T."/>
            <person name="Wilson D."/>
            <person name="Wilson R.K."/>
            <person name="Wing R.A."/>
            <person name="Wolfner M.F."/>
            <person name="Wong A."/>
            <person name="Wong G.K."/>
            <person name="Wu C.I."/>
            <person name="Wu G."/>
            <person name="Yamamoto D."/>
            <person name="Yang H.P."/>
            <person name="Yang S.P."/>
            <person name="Yorke J.A."/>
            <person name="Yoshida K."/>
            <person name="Zdobnov E."/>
            <person name="Zhang P."/>
            <person name="Zhang Y."/>
            <person name="Zimin A.V."/>
            <person name="Baldwin J."/>
            <person name="Abdouelleil A."/>
            <person name="Abdulkadir J."/>
            <person name="Abebe A."/>
            <person name="Abera B."/>
            <person name="Abreu J."/>
            <person name="Acer S.C."/>
            <person name="Aftuck L."/>
            <person name="Alexander A."/>
            <person name="An P."/>
            <person name="Anderson E."/>
            <person name="Anderson S."/>
            <person name="Arachi H."/>
            <person name="Azer M."/>
            <person name="Bachantsang P."/>
            <person name="Barry A."/>
            <person name="Bayul T."/>
            <person name="Berlin A."/>
            <person name="Bessette D."/>
            <person name="Bloom T."/>
            <person name="Blye J."/>
            <person name="Boguslavskiy L."/>
            <person name="Bonnet C."/>
            <person name="Boukhgalter B."/>
            <person name="Bourzgui I."/>
            <person name="Brown A."/>
            <person name="Cahill P."/>
            <person name="Channer S."/>
            <person name="Cheshatsang Y."/>
            <person name="Chuda L."/>
            <person name="Citroen M."/>
            <person name="Collymore A."/>
            <person name="Cooke P."/>
            <person name="Costello M."/>
            <person name="D'Aco K."/>
            <person name="Daza R."/>
            <person name="De Haan G."/>
            <person name="DeGray S."/>
            <person name="DeMaso C."/>
            <person name="Dhargay N."/>
            <person name="Dooley K."/>
            <person name="Dooley E."/>
            <person name="Doricent M."/>
            <person name="Dorje P."/>
            <person name="Dorjee K."/>
            <person name="Dupes A."/>
            <person name="Elong R."/>
            <person name="Falk J."/>
            <person name="Farina A."/>
            <person name="Faro S."/>
            <person name="Ferguson D."/>
            <person name="Fisher S."/>
            <person name="Foley C.D."/>
            <person name="Franke A."/>
            <person name="Friedrich D."/>
            <person name="Gadbois L."/>
            <person name="Gearin G."/>
            <person name="Gearin C.R."/>
            <person name="Giannoukos G."/>
            <person name="Goode T."/>
            <person name="Graham J."/>
            <person name="Grandbois E."/>
            <person name="Grewal S."/>
            <person name="Gyaltsen K."/>
            <person name="Hafez N."/>
            <person name="Hagos B."/>
            <person name="Hall J."/>
            <person name="Henson C."/>
            <person name="Hollinger A."/>
            <person name="Honan T."/>
            <person name="Huard M.D."/>
            <person name="Hughes L."/>
            <person name="Hurhula B."/>
            <person name="Husby M.E."/>
            <person name="Kamat A."/>
            <person name="Kanga B."/>
            <person name="Kashin S."/>
            <person name="Khazanovich D."/>
            <person name="Kisner P."/>
            <person name="Lance K."/>
            <person name="Lara M."/>
            <person name="Lee W."/>
            <person name="Lennon N."/>
            <person name="Letendre F."/>
            <person name="LeVine R."/>
            <person name="Lipovsky A."/>
            <person name="Liu X."/>
            <person name="Liu J."/>
            <person name="Liu S."/>
            <person name="Lokyitsang T."/>
            <person name="Lokyitsang Y."/>
            <person name="Lubonja R."/>
            <person name="Lui A."/>
            <person name="MacDonald P."/>
            <person name="Magnisalis V."/>
            <person name="Maru K."/>
            <person name="Matthews C."/>
            <person name="McCusker W."/>
            <person name="McDonough S."/>
            <person name="Mehta T."/>
            <person name="Meldrim J."/>
            <person name="Meneus L."/>
            <person name="Mihai O."/>
            <person name="Mihalev A."/>
            <person name="Mihova T."/>
            <person name="Mittelman R."/>
            <person name="Mlenga V."/>
            <person name="Montmayeur A."/>
            <person name="Mulrain L."/>
            <person name="Navidi A."/>
            <person name="Naylor J."/>
            <person name="Negash T."/>
            <person name="Nguyen T."/>
            <person name="Nguyen N."/>
            <person name="Nicol R."/>
            <person name="Norbu C."/>
            <person name="Norbu N."/>
            <person name="Novod N."/>
            <person name="O'Neill B."/>
            <person name="Osman S."/>
            <person name="Markiewicz E."/>
            <person name="Oyono O.L."/>
            <person name="Patti C."/>
            <person name="Phunkhang P."/>
            <person name="Pierre F."/>
            <person name="Priest M."/>
            <person name="Raghuraman S."/>
            <person name="Rege F."/>
            <person name="Reyes R."/>
            <person name="Rise C."/>
            <person name="Rogov P."/>
            <person name="Ross K."/>
            <person name="Ryan E."/>
            <person name="Settipalli S."/>
            <person name="Shea T."/>
            <person name="Sherpa N."/>
            <person name="Shi L."/>
            <person name="Shih D."/>
            <person name="Sparrow T."/>
            <person name="Spaulding J."/>
            <person name="Stalker J."/>
            <person name="Stange-Thomann N."/>
            <person name="Stavropoulos S."/>
            <person name="Stone C."/>
            <person name="Strader C."/>
            <person name="Tesfaye S."/>
            <person name="Thomson T."/>
            <person name="Thoulutsang Y."/>
            <person name="Thoulutsang D."/>
            <person name="Topham K."/>
            <person name="Topping I."/>
            <person name="Tsamla T."/>
            <person name="Vassiliev H."/>
            <person name="Vo A."/>
            <person name="Wangchuk T."/>
            <person name="Wangdi T."/>
            <person name="Weiand M."/>
            <person name="Wilkinson J."/>
            <person name="Wilson A."/>
            <person name="Yadav S."/>
            <person name="Young G."/>
            <person name="Yu Q."/>
            <person name="Zembek L."/>
            <person name="Zhong D."/>
            <person name="Zimmer A."/>
            <person name="Zwirko Z."/>
            <person name="Jaffe D.B."/>
            <person name="Alvarez P."/>
            <person name="Brockman W."/>
            <person name="Butler J."/>
            <person name="Chin C."/>
            <person name="Gnerre S."/>
            <person name="Grabherr M."/>
            <person name="Kleber M."/>
            <person name="Mauceli E."/>
            <person name="MacCallum I."/>
        </authorList>
    </citation>
    <scope>NUCLEOTIDE SEQUENCE [LARGE SCALE GENOMIC DNA]</scope>
    <source>
        <strain evidence="3">Tucson 14030-0811.24</strain>
    </source>
</reference>
<keyword evidence="1" id="KW-0472">Membrane</keyword>
<dbReference type="KEGG" id="dwi:6646382"/>
<accession>B4N6Q6</accession>
<feature type="transmembrane region" description="Helical" evidence="1">
    <location>
        <begin position="7"/>
        <end position="32"/>
    </location>
</feature>
<feature type="transmembrane region" description="Helical" evidence="1">
    <location>
        <begin position="38"/>
        <end position="59"/>
    </location>
</feature>
<keyword evidence="1" id="KW-1133">Transmembrane helix</keyword>
<dbReference type="Proteomes" id="UP000007798">
    <property type="component" value="Unassembled WGS sequence"/>
</dbReference>
<keyword evidence="3" id="KW-1185">Reference proteome</keyword>
<feature type="transmembrane region" description="Helical" evidence="1">
    <location>
        <begin position="107"/>
        <end position="127"/>
    </location>
</feature>
<dbReference type="eggNOG" id="ENOG502T9B4">
    <property type="taxonomic scope" value="Eukaryota"/>
</dbReference>
<evidence type="ECO:0000256" key="1">
    <source>
        <dbReference type="SAM" id="Phobius"/>
    </source>
</evidence>
<dbReference type="AlphaFoldDB" id="B4N6Q6"/>
<dbReference type="PhylomeDB" id="B4N6Q6"/>
<dbReference type="HOGENOM" id="CLU_120153_0_0_1"/>
<evidence type="ECO:0008006" key="4">
    <source>
        <dbReference type="Google" id="ProtNLM"/>
    </source>
</evidence>
<evidence type="ECO:0000313" key="2">
    <source>
        <dbReference type="EMBL" id="EDW80045.1"/>
    </source>
</evidence>
<dbReference type="OMA" id="YRERSGC"/>
<organism evidence="2 3">
    <name type="scientific">Drosophila willistoni</name>
    <name type="common">Fruit fly</name>
    <dbReference type="NCBI Taxonomy" id="7260"/>
    <lineage>
        <taxon>Eukaryota</taxon>
        <taxon>Metazoa</taxon>
        <taxon>Ecdysozoa</taxon>
        <taxon>Arthropoda</taxon>
        <taxon>Hexapoda</taxon>
        <taxon>Insecta</taxon>
        <taxon>Pterygota</taxon>
        <taxon>Neoptera</taxon>
        <taxon>Endopterygota</taxon>
        <taxon>Diptera</taxon>
        <taxon>Brachycera</taxon>
        <taxon>Muscomorpha</taxon>
        <taxon>Ephydroidea</taxon>
        <taxon>Drosophilidae</taxon>
        <taxon>Drosophila</taxon>
        <taxon>Sophophora</taxon>
    </lineage>
</organism>
<dbReference type="EMBL" id="CH964161">
    <property type="protein sequence ID" value="EDW80045.1"/>
    <property type="molecule type" value="Genomic_DNA"/>
</dbReference>
<name>B4N6Q6_DROWI</name>
<protein>
    <recommendedName>
        <fullName evidence="4">Transmembrane protein</fullName>
    </recommendedName>
</protein>
<sequence length="195" mass="22597">MGDGYLVLCSYCIAVLDLASALLFAIVSGMVYAKHGHWTSMAALVFTILWICLIIMLLLGIYWRRVSFVRYWLLFTCLGILLDGFLLLYGLTLAISVNWEGIKITVLPFVGLAVEMTFVYIIYIFYLHLKDLDEAKRVQGGAEYDYQEQNNEQYELKELDKKDNLQHIKKLIEEHNDEEKAMLKEMQHNLSADWV</sequence>
<evidence type="ECO:0000313" key="3">
    <source>
        <dbReference type="Proteomes" id="UP000007798"/>
    </source>
</evidence>
<proteinExistence type="predicted"/>